<evidence type="ECO:0008006" key="3">
    <source>
        <dbReference type="Google" id="ProtNLM"/>
    </source>
</evidence>
<evidence type="ECO:0000313" key="1">
    <source>
        <dbReference type="EMBL" id="MDN7025167.1"/>
    </source>
</evidence>
<protein>
    <recommendedName>
        <fullName evidence="3">Metal-binding protein</fullName>
    </recommendedName>
</protein>
<dbReference type="Gene3D" id="1.20.1270.110">
    <property type="entry name" value="Uncharacterised protein family UPF0058"/>
    <property type="match status" value="1"/>
</dbReference>
<dbReference type="EMBL" id="VCYH01000006">
    <property type="protein sequence ID" value="MDN7025167.1"/>
    <property type="molecule type" value="Genomic_DNA"/>
</dbReference>
<gene>
    <name evidence="1" type="ORF">FGU65_09735</name>
</gene>
<dbReference type="Pfam" id="PF01893">
    <property type="entry name" value="UPF0058"/>
    <property type="match status" value="1"/>
</dbReference>
<dbReference type="InterPro" id="IPR036519">
    <property type="entry name" value="UPF0058_sf"/>
</dbReference>
<dbReference type="SUPFAM" id="SSF140371">
    <property type="entry name" value="Vng1086c-like"/>
    <property type="match status" value="1"/>
</dbReference>
<accession>A0ABT8MB42</accession>
<comment type="caution">
    <text evidence="1">The sequence shown here is derived from an EMBL/GenBank/DDBJ whole genome shotgun (WGS) entry which is preliminary data.</text>
</comment>
<organism evidence="1 2">
    <name type="scientific">Methanoculleus frigidifontis</name>
    <dbReference type="NCBI Taxonomy" id="2584085"/>
    <lineage>
        <taxon>Archaea</taxon>
        <taxon>Methanobacteriati</taxon>
        <taxon>Methanobacteriota</taxon>
        <taxon>Stenosarchaea group</taxon>
        <taxon>Methanomicrobia</taxon>
        <taxon>Methanomicrobiales</taxon>
        <taxon>Methanomicrobiaceae</taxon>
        <taxon>Methanoculleus</taxon>
    </lineage>
</organism>
<evidence type="ECO:0000313" key="2">
    <source>
        <dbReference type="Proteomes" id="UP001168338"/>
    </source>
</evidence>
<dbReference type="PANTHER" id="PTHR42203">
    <property type="entry name" value="UPF0058 PROTEIN MJ1205"/>
    <property type="match status" value="1"/>
</dbReference>
<keyword evidence="2" id="KW-1185">Reference proteome</keyword>
<proteinExistence type="predicted"/>
<dbReference type="Proteomes" id="UP001168338">
    <property type="component" value="Unassembled WGS sequence"/>
</dbReference>
<name>A0ABT8MB42_9EURY</name>
<reference evidence="1" key="1">
    <citation type="submission" date="2019-05" db="EMBL/GenBank/DDBJ databases">
        <title>Methanoculleus sp. FWC-SCC1, a methanogenic archaeon isolated from deep marine cold seep.</title>
        <authorList>
            <person name="Chen Y.-W."/>
            <person name="Chen S.-C."/>
            <person name="Teng N.-H."/>
            <person name="Lai M.-C."/>
        </authorList>
    </citation>
    <scope>NUCLEOTIDE SEQUENCE</scope>
    <source>
        <strain evidence="1">FWC-SCC1</strain>
    </source>
</reference>
<dbReference type="InterPro" id="IPR002753">
    <property type="entry name" value="UPF0058"/>
</dbReference>
<dbReference type="PANTHER" id="PTHR42203:SF2">
    <property type="entry name" value="UPF0058 PROTEIN MJ1205"/>
    <property type="match status" value="1"/>
</dbReference>
<sequence length="87" mass="10181">MQKEELLHLHMLLVHVRKYYENITGEEVLTDKYASLHISPVHIHKNKISHKKAILTLGDEIVGHIRTNHTPFIEYHPELPSERVAIE</sequence>